<comment type="similarity">
    <text evidence="2">Belongs to the TMEM45 family.</text>
</comment>
<feature type="transmembrane region" description="Helical" evidence="6">
    <location>
        <begin position="236"/>
        <end position="257"/>
    </location>
</feature>
<organism evidence="7">
    <name type="scientific">Picea sitchensis</name>
    <name type="common">Sitka spruce</name>
    <name type="synonym">Pinus sitchensis</name>
    <dbReference type="NCBI Taxonomy" id="3332"/>
    <lineage>
        <taxon>Eukaryota</taxon>
        <taxon>Viridiplantae</taxon>
        <taxon>Streptophyta</taxon>
        <taxon>Embryophyta</taxon>
        <taxon>Tracheophyta</taxon>
        <taxon>Spermatophyta</taxon>
        <taxon>Pinopsida</taxon>
        <taxon>Pinidae</taxon>
        <taxon>Conifers I</taxon>
        <taxon>Pinales</taxon>
        <taxon>Pinaceae</taxon>
        <taxon>Picea</taxon>
    </lineage>
</organism>
<evidence type="ECO:0000313" key="7">
    <source>
        <dbReference type="EMBL" id="ABK25181.1"/>
    </source>
</evidence>
<feature type="transmembrane region" description="Helical" evidence="6">
    <location>
        <begin position="93"/>
        <end position="111"/>
    </location>
</feature>
<comment type="subcellular location">
    <subcellularLocation>
        <location evidence="1">Membrane</location>
        <topology evidence="1">Multi-pass membrane protein</topology>
    </subcellularLocation>
</comment>
<dbReference type="PANTHER" id="PTHR47119:SF1">
    <property type="entry name" value="PLANT VIRAL-RESPONSE FAMILY PROTEIN"/>
    <property type="match status" value="1"/>
</dbReference>
<keyword evidence="3 6" id="KW-0812">Transmembrane</keyword>
<name>A9NX20_PICSI</name>
<evidence type="ECO:0000256" key="3">
    <source>
        <dbReference type="ARBA" id="ARBA00022692"/>
    </source>
</evidence>
<evidence type="ECO:0008006" key="8">
    <source>
        <dbReference type="Google" id="ProtNLM"/>
    </source>
</evidence>
<accession>A9NX20</accession>
<evidence type="ECO:0000256" key="4">
    <source>
        <dbReference type="ARBA" id="ARBA00022989"/>
    </source>
</evidence>
<keyword evidence="4 6" id="KW-1133">Transmembrane helix</keyword>
<evidence type="ECO:0000256" key="6">
    <source>
        <dbReference type="SAM" id="Phobius"/>
    </source>
</evidence>
<evidence type="ECO:0000256" key="1">
    <source>
        <dbReference type="ARBA" id="ARBA00004141"/>
    </source>
</evidence>
<feature type="transmembrane region" description="Helical" evidence="6">
    <location>
        <begin position="154"/>
        <end position="176"/>
    </location>
</feature>
<dbReference type="GO" id="GO:0016020">
    <property type="term" value="C:membrane"/>
    <property type="evidence" value="ECO:0007669"/>
    <property type="project" value="UniProtKB-SubCell"/>
</dbReference>
<dbReference type="PANTHER" id="PTHR47119">
    <property type="entry name" value="PLANT VIRAL-RESPONSE FAMILY PROTEIN"/>
    <property type="match status" value="1"/>
</dbReference>
<feature type="transmembrane region" description="Helical" evidence="6">
    <location>
        <begin position="12"/>
        <end position="31"/>
    </location>
</feature>
<evidence type="ECO:0000256" key="5">
    <source>
        <dbReference type="ARBA" id="ARBA00023136"/>
    </source>
</evidence>
<dbReference type="AlphaFoldDB" id="A9NX20"/>
<dbReference type="Pfam" id="PF04819">
    <property type="entry name" value="DUF716"/>
    <property type="match status" value="1"/>
</dbReference>
<evidence type="ECO:0000256" key="2">
    <source>
        <dbReference type="ARBA" id="ARBA00006948"/>
    </source>
</evidence>
<feature type="transmembrane region" description="Helical" evidence="6">
    <location>
        <begin position="183"/>
        <end position="204"/>
    </location>
</feature>
<dbReference type="InterPro" id="IPR006904">
    <property type="entry name" value="DUF716"/>
</dbReference>
<dbReference type="EMBL" id="EF085885">
    <property type="protein sequence ID" value="ABK25181.1"/>
    <property type="molecule type" value="mRNA"/>
</dbReference>
<feature type="transmembrane region" description="Helical" evidence="6">
    <location>
        <begin position="52"/>
        <end position="73"/>
    </location>
</feature>
<protein>
    <recommendedName>
        <fullName evidence="8">Transmembrane protein 45B</fullName>
    </recommendedName>
</protein>
<reference evidence="7" key="1">
    <citation type="journal article" date="2008" name="BMC Genomics">
        <title>A conifer genomics resource of 200,000 spruce (Picea spp.) ESTs and 6,464 high-quality, sequence-finished full-length cDNAs for Sitka spruce (Picea sitchensis).</title>
        <authorList>
            <person name="Ralph S.G."/>
            <person name="Chun H.J."/>
            <person name="Kolosova N."/>
            <person name="Cooper D."/>
            <person name="Oddy C."/>
            <person name="Ritland C.E."/>
            <person name="Kirkpatrick R."/>
            <person name="Moore R."/>
            <person name="Barber S."/>
            <person name="Holt R.A."/>
            <person name="Jones S.J."/>
            <person name="Marra M.A."/>
            <person name="Douglas C.J."/>
            <person name="Ritland K."/>
            <person name="Bohlmann J."/>
        </authorList>
    </citation>
    <scope>NUCLEOTIDE SEQUENCE</scope>
    <source>
        <tissue evidence="7">Bark</tissue>
    </source>
</reference>
<keyword evidence="5 6" id="KW-0472">Membrane</keyword>
<proteinExistence type="evidence at transcript level"/>
<feature type="transmembrane region" description="Helical" evidence="6">
    <location>
        <begin position="123"/>
        <end position="142"/>
    </location>
</feature>
<sequence>MGSFKGHVLPGSLFLLVGLWHIWNSVMKYVANPKSHRVRIWHPVPGISSNLKYLEIYIIVIGSFVDMCIEFFYSTHLKFVVDGTLNPSHMNDFEHAGMLLMFFILGVTVLISEKTRYLPLPHGVLEIIAAMAFFAEYLLFNFHSTSHAGLEGRYHQLLVLLVGLCVMSAVLAAAFPKSFVVDLLGGITFTLQGTWFYQVAFALYGPMMPTGCSIEDHEIVCQSREFEIRGQLLANFQLGVIVLSLLTMVVFLFGFAASRCGHPSLYQSNNESQDTKYNQNGIALHI</sequence>